<dbReference type="PANTHER" id="PTHR48047:SF229">
    <property type="entry name" value="UDP-GLYCOSYLTRANSFERASE 73C3-RELATED"/>
    <property type="match status" value="1"/>
</dbReference>
<evidence type="ECO:0000313" key="4">
    <source>
        <dbReference type="EMBL" id="KAE8661173.1"/>
    </source>
</evidence>
<dbReference type="EMBL" id="VEPZ02001725">
    <property type="protein sequence ID" value="KAE8661173.1"/>
    <property type="molecule type" value="Genomic_DNA"/>
</dbReference>
<accession>A0A6A2WM95</accession>
<dbReference type="GO" id="GO:0035251">
    <property type="term" value="F:UDP-glucosyltransferase activity"/>
    <property type="evidence" value="ECO:0007669"/>
    <property type="project" value="TreeGrafter"/>
</dbReference>
<dbReference type="Proteomes" id="UP000436088">
    <property type="component" value="Unassembled WGS sequence"/>
</dbReference>
<dbReference type="SUPFAM" id="SSF53756">
    <property type="entry name" value="UDP-Glycosyltransferase/glycogen phosphorylase"/>
    <property type="match status" value="1"/>
</dbReference>
<proteinExistence type="inferred from homology"/>
<protein>
    <submittedName>
        <fullName evidence="4">UDP-Glycosyltransferase superfamily protein</fullName>
    </submittedName>
</protein>
<sequence length="345" mass="38561">MAQGHLLPMVDIGRLLAQRDTVVTIVTTPQNAGRVRKSIDRVIDSGCPIRLVQLQFPGAEVGLSDVVQNIDMVYATEDFNKFFTAANKMEEAVEKLFEKLTPRPKADRASYGVVINSFEELESAYVDEYRKVKKAWCIGPVSLSHKDESDKAERGNKASINEKQCLRWLDSQEPNCHLRMPGKYQLRKVPGADRVGFGLRGIEQAVHLAIGGFLTHCGWNSTIEGISAGVPLITFPLFADQFCNEKLVVQILKTGVSLGVDKPTMFGDEKSGFLLKKEQVQNAIQQLMDEGDEGIERRKRAKEFGEKAERAVEVGGSSYLNMTLLIQDIIQRSRKMYSDLISHEN</sequence>
<gene>
    <name evidence="4" type="ORF">F3Y22_tig00116938pilonHSYRG00127</name>
</gene>
<dbReference type="Gene3D" id="3.40.50.2000">
    <property type="entry name" value="Glycogen Phosphorylase B"/>
    <property type="match status" value="4"/>
</dbReference>
<comment type="similarity">
    <text evidence="1">Belongs to the UDP-glycosyltransferase family.</text>
</comment>
<name>A0A6A2WM95_HIBSY</name>
<dbReference type="PANTHER" id="PTHR48047">
    <property type="entry name" value="GLYCOSYLTRANSFERASE"/>
    <property type="match status" value="1"/>
</dbReference>
<dbReference type="Pfam" id="PF00201">
    <property type="entry name" value="UDPGT"/>
    <property type="match status" value="1"/>
</dbReference>
<dbReference type="FunFam" id="3.40.50.2000:FF:000431">
    <property type="entry name" value="UDP-glycosyltransferase 90A1"/>
    <property type="match status" value="1"/>
</dbReference>
<evidence type="ECO:0000256" key="3">
    <source>
        <dbReference type="ARBA" id="ARBA00022679"/>
    </source>
</evidence>
<reference evidence="4" key="1">
    <citation type="submission" date="2019-09" db="EMBL/GenBank/DDBJ databases">
        <title>Draft genome information of white flower Hibiscus syriacus.</title>
        <authorList>
            <person name="Kim Y.-M."/>
        </authorList>
    </citation>
    <scope>NUCLEOTIDE SEQUENCE [LARGE SCALE GENOMIC DNA]</scope>
    <source>
        <strain evidence="4">YM2019G1</strain>
    </source>
</reference>
<dbReference type="AlphaFoldDB" id="A0A6A2WM95"/>
<dbReference type="InterPro" id="IPR002213">
    <property type="entry name" value="UDP_glucos_trans"/>
</dbReference>
<keyword evidence="3" id="KW-0808">Transferase</keyword>
<keyword evidence="5" id="KW-1185">Reference proteome</keyword>
<comment type="caution">
    <text evidence="4">The sequence shown here is derived from an EMBL/GenBank/DDBJ whole genome shotgun (WGS) entry which is preliminary data.</text>
</comment>
<evidence type="ECO:0000313" key="5">
    <source>
        <dbReference type="Proteomes" id="UP000436088"/>
    </source>
</evidence>
<keyword evidence="2" id="KW-0328">Glycosyltransferase</keyword>
<organism evidence="4 5">
    <name type="scientific">Hibiscus syriacus</name>
    <name type="common">Rose of Sharon</name>
    <dbReference type="NCBI Taxonomy" id="106335"/>
    <lineage>
        <taxon>Eukaryota</taxon>
        <taxon>Viridiplantae</taxon>
        <taxon>Streptophyta</taxon>
        <taxon>Embryophyta</taxon>
        <taxon>Tracheophyta</taxon>
        <taxon>Spermatophyta</taxon>
        <taxon>Magnoliopsida</taxon>
        <taxon>eudicotyledons</taxon>
        <taxon>Gunneridae</taxon>
        <taxon>Pentapetalae</taxon>
        <taxon>rosids</taxon>
        <taxon>malvids</taxon>
        <taxon>Malvales</taxon>
        <taxon>Malvaceae</taxon>
        <taxon>Malvoideae</taxon>
        <taxon>Hibiscus</taxon>
    </lineage>
</organism>
<evidence type="ECO:0000256" key="2">
    <source>
        <dbReference type="ARBA" id="ARBA00022676"/>
    </source>
</evidence>
<dbReference type="CDD" id="cd03784">
    <property type="entry name" value="GT1_Gtf-like"/>
    <property type="match status" value="1"/>
</dbReference>
<evidence type="ECO:0000256" key="1">
    <source>
        <dbReference type="ARBA" id="ARBA00009995"/>
    </source>
</evidence>